<feature type="compositionally biased region" description="Basic and acidic residues" evidence="1">
    <location>
        <begin position="704"/>
        <end position="724"/>
    </location>
</feature>
<dbReference type="Proteomes" id="UP001182455">
    <property type="component" value="Segment"/>
</dbReference>
<evidence type="ECO:0000256" key="1">
    <source>
        <dbReference type="SAM" id="MobiDB-lite"/>
    </source>
</evidence>
<feature type="region of interest" description="Disordered" evidence="1">
    <location>
        <begin position="1"/>
        <end position="20"/>
    </location>
</feature>
<evidence type="ECO:0000313" key="2">
    <source>
        <dbReference type="EMBL" id="WEM05538.1"/>
    </source>
</evidence>
<proteinExistence type="predicted"/>
<accession>A0AA49ENK5</accession>
<organism evidence="2 3">
    <name type="scientific">Ralstonia phage BOESR1</name>
    <dbReference type="NCBI Taxonomy" id="3034917"/>
    <lineage>
        <taxon>Viruses</taxon>
        <taxon>Duplodnaviria</taxon>
        <taxon>Heunggongvirae</taxon>
        <taxon>Uroviricota</taxon>
        <taxon>Caudoviricetes</taxon>
        <taxon>Autographivirales</taxon>
        <taxon>Autographivirales incertae sedis</taxon>
        <taxon>Boesrvirus</taxon>
        <taxon>Boesrvirus BOESR1</taxon>
    </lineage>
</organism>
<evidence type="ECO:0000313" key="3">
    <source>
        <dbReference type="Proteomes" id="UP001182455"/>
    </source>
</evidence>
<name>A0AA49ENK5_9CAUD</name>
<feature type="region of interest" description="Disordered" evidence="1">
    <location>
        <begin position="704"/>
        <end position="735"/>
    </location>
</feature>
<gene>
    <name evidence="2" type="ORF">HIBIKMCM_00048</name>
</gene>
<reference evidence="2" key="1">
    <citation type="submission" date="2023-07" db="EMBL/GenBank/DDBJ databases">
        <title>First report of Ralstonia pseudosolanacearum infecting Boesenbergia rotunda from Thailand.</title>
        <authorList>
            <person name="Carroll S."/>
            <person name="McGreig S."/>
            <person name="Bryning A."/>
            <person name="Vicente J.G."/>
            <person name="Aspin A."/>
        </authorList>
    </citation>
    <scope>NUCLEOTIDE SEQUENCE</scope>
</reference>
<sequence length="735" mass="81110">MARVQAQYAPRGTGLQQVGTPQVQTVQAQFHTPQEDDATRLARALGVLNPQQIGQSLQQIEDGQRNDATAYANSMTIDELGKKIRGGEMLPSQSPVFGATVQHIYGENYRATLERDTLSKMASGELKFANPQELDGYLTKQRNEFLKGQSEYTTAGFDRGWNNFRVQAIGANTKINDHEATARGVQEASDNLGNLLNDVVKGDNANDPQAQAAALMQRYELLTATHLLRDDARKDALTNVLVRIAGSGNQALLNEMLQQKLPNNGPTLGAFVGERHALTLQHTAESMLDKNNRQRVDVEMAPFLRTAHEGALDAKKFEEWRAANEKYITSQTYESVLMADQHAKARIDKLNQQHDLMMEAQRITAEGAQAASALVAARRGHEMPDIQVPTTEGNLKTIKGSDLVTAEVQRRITADPNMSFDEQVRLYANNSAKNKQWEADLSAAYVNIGEVGIDANGKPVGQLLPPTLEALNKFSIINQVSTGYARELAGSDSKYQLLTNIQALREGGVADANLAASLVNQSERNIGKNIENINTRVNKAISDITNPGVFSGRFWGEVFSGEWGNGEKNLRVVQGAVRSLAKAYMSANTASTGEEAVKKAVEYYANPAVSTQINNTIYFNKDLPRVPERDDQRLWFQRFMDEEVTKRLKDQGIKASVSDIVLQPMLGGEPRYMLHLNGTPLGQEFLRRDVEAWVTATYKKDIAEKAKKAREPKPSPLPEMRDVSDPMLGIGPPIK</sequence>
<keyword evidence="3" id="KW-1185">Reference proteome</keyword>
<protein>
    <submittedName>
        <fullName evidence="2">Internal virion protein</fullName>
    </submittedName>
</protein>
<dbReference type="EMBL" id="OR367448">
    <property type="protein sequence ID" value="WEM05538.1"/>
    <property type="molecule type" value="Genomic_DNA"/>
</dbReference>